<gene>
    <name evidence="3" type="primary">LOC108737787</name>
</gene>
<dbReference type="KEGG" id="apln:108737787"/>
<reference evidence="3" key="1">
    <citation type="submission" date="2025-08" db="UniProtKB">
        <authorList>
            <consortium name="RefSeq"/>
        </authorList>
    </citation>
    <scope>IDENTIFICATION</scope>
    <source>
        <tissue evidence="3">Entire body</tissue>
    </source>
</reference>
<protein>
    <submittedName>
        <fullName evidence="3">Uncharacterized protein LOC108737787</fullName>
    </submittedName>
</protein>
<sequence>MSRMFHWLVHFCAILLVISFGNGKTCLGVPLTRNAIACSSIEGPKISSTRVERSHDFFLPKGKSTSSLIPVMRTGRSVSSLIPAMRTGRSITSLIPVMRTGRSFSGLIPIMRTGRSMVKSLVPMMRTGRSDPNKTTAQELAEGLTDGNDAEYTTDLLNKWLQTRYSFLSSNASPAEDSRLEDSLHLTSSEDDPLNLLHQKLQFLFDVDS</sequence>
<feature type="chain" id="PRO_5010742040" evidence="1">
    <location>
        <begin position="24"/>
        <end position="209"/>
    </location>
</feature>
<keyword evidence="1" id="KW-0732">Signal</keyword>
<dbReference type="AlphaFoldDB" id="A0A1W4X237"/>
<evidence type="ECO:0000313" key="3">
    <source>
        <dbReference type="RefSeq" id="XP_018326385.1"/>
    </source>
</evidence>
<keyword evidence="2" id="KW-1185">Reference proteome</keyword>
<organism evidence="2 3">
    <name type="scientific">Agrilus planipennis</name>
    <name type="common">Emerald ash borer</name>
    <name type="synonym">Agrilus marcopoli</name>
    <dbReference type="NCBI Taxonomy" id="224129"/>
    <lineage>
        <taxon>Eukaryota</taxon>
        <taxon>Metazoa</taxon>
        <taxon>Ecdysozoa</taxon>
        <taxon>Arthropoda</taxon>
        <taxon>Hexapoda</taxon>
        <taxon>Insecta</taxon>
        <taxon>Pterygota</taxon>
        <taxon>Neoptera</taxon>
        <taxon>Endopterygota</taxon>
        <taxon>Coleoptera</taxon>
        <taxon>Polyphaga</taxon>
        <taxon>Elateriformia</taxon>
        <taxon>Buprestoidea</taxon>
        <taxon>Buprestidae</taxon>
        <taxon>Agrilinae</taxon>
        <taxon>Agrilus</taxon>
    </lineage>
</organism>
<proteinExistence type="predicted"/>
<dbReference type="RefSeq" id="XP_018326385.1">
    <property type="nucleotide sequence ID" value="XM_018470883.1"/>
</dbReference>
<feature type="signal peptide" evidence="1">
    <location>
        <begin position="1"/>
        <end position="23"/>
    </location>
</feature>
<name>A0A1W4X237_AGRPL</name>
<dbReference type="OrthoDB" id="6430009at2759"/>
<dbReference type="GeneID" id="108737787"/>
<dbReference type="Proteomes" id="UP000192223">
    <property type="component" value="Unplaced"/>
</dbReference>
<accession>A0A1W4X237</accession>
<evidence type="ECO:0000313" key="2">
    <source>
        <dbReference type="Proteomes" id="UP000192223"/>
    </source>
</evidence>
<dbReference type="InParanoid" id="A0A1W4X237"/>
<evidence type="ECO:0000256" key="1">
    <source>
        <dbReference type="SAM" id="SignalP"/>
    </source>
</evidence>